<dbReference type="OMA" id="GSWYSIY"/>
<gene>
    <name evidence="2" type="ORF">ARMGADRAFT_67582</name>
</gene>
<reference evidence="3" key="1">
    <citation type="journal article" date="2017" name="Nat. Ecol. Evol.">
        <title>Genome expansion and lineage-specific genetic innovations in the forest pathogenic fungi Armillaria.</title>
        <authorList>
            <person name="Sipos G."/>
            <person name="Prasanna A.N."/>
            <person name="Walter M.C."/>
            <person name="O'Connor E."/>
            <person name="Balint B."/>
            <person name="Krizsan K."/>
            <person name="Kiss B."/>
            <person name="Hess J."/>
            <person name="Varga T."/>
            <person name="Slot J."/>
            <person name="Riley R."/>
            <person name="Boka B."/>
            <person name="Rigling D."/>
            <person name="Barry K."/>
            <person name="Lee J."/>
            <person name="Mihaltcheva S."/>
            <person name="LaButti K."/>
            <person name="Lipzen A."/>
            <person name="Waldron R."/>
            <person name="Moloney N.M."/>
            <person name="Sperisen C."/>
            <person name="Kredics L."/>
            <person name="Vagvoelgyi C."/>
            <person name="Patrignani A."/>
            <person name="Fitzpatrick D."/>
            <person name="Nagy I."/>
            <person name="Doyle S."/>
            <person name="Anderson J.B."/>
            <person name="Grigoriev I.V."/>
            <person name="Gueldener U."/>
            <person name="Muensterkoetter M."/>
            <person name="Nagy L.G."/>
        </authorList>
    </citation>
    <scope>NUCLEOTIDE SEQUENCE [LARGE SCALE GENOMIC DNA]</scope>
    <source>
        <strain evidence="3">Ar21-2</strain>
    </source>
</reference>
<feature type="region of interest" description="Disordered" evidence="1">
    <location>
        <begin position="1"/>
        <end position="79"/>
    </location>
</feature>
<accession>A0A2H3DHX3</accession>
<dbReference type="OrthoDB" id="3054684at2759"/>
<dbReference type="AlphaFoldDB" id="A0A2H3DHX3"/>
<evidence type="ECO:0000313" key="3">
    <source>
        <dbReference type="Proteomes" id="UP000217790"/>
    </source>
</evidence>
<dbReference type="InParanoid" id="A0A2H3DHX3"/>
<organism evidence="2 3">
    <name type="scientific">Armillaria gallica</name>
    <name type="common">Bulbous honey fungus</name>
    <name type="synonym">Armillaria bulbosa</name>
    <dbReference type="NCBI Taxonomy" id="47427"/>
    <lineage>
        <taxon>Eukaryota</taxon>
        <taxon>Fungi</taxon>
        <taxon>Dikarya</taxon>
        <taxon>Basidiomycota</taxon>
        <taxon>Agaricomycotina</taxon>
        <taxon>Agaricomycetes</taxon>
        <taxon>Agaricomycetidae</taxon>
        <taxon>Agaricales</taxon>
        <taxon>Marasmiineae</taxon>
        <taxon>Physalacriaceae</taxon>
        <taxon>Armillaria</taxon>
    </lineage>
</organism>
<keyword evidence="3" id="KW-1185">Reference proteome</keyword>
<sequence>MIHRSHLHTLQDPSSLPHIRPKWYRNDKEEPHSNSPYKRLKTKTKRTSRKFRVAQQDNTLAGPSQDALRLSDTSVGDDSSGSWYSIYDGEAPLVVRTGVCSGNVYYYPSEEPTPEASQHKGHPTSLDGSESSILEEMDTWIASYSQRHACAGDNLDADYSTVGDDLESRNDVELLSDVERSEAYVALGDEFCVYDLHEG</sequence>
<name>A0A2H3DHX3_ARMGA</name>
<protein>
    <submittedName>
        <fullName evidence="2">Uncharacterized protein</fullName>
    </submittedName>
</protein>
<dbReference type="Proteomes" id="UP000217790">
    <property type="component" value="Unassembled WGS sequence"/>
</dbReference>
<feature type="region of interest" description="Disordered" evidence="1">
    <location>
        <begin position="111"/>
        <end position="130"/>
    </location>
</feature>
<dbReference type="EMBL" id="KZ293653">
    <property type="protein sequence ID" value="PBK94809.1"/>
    <property type="molecule type" value="Genomic_DNA"/>
</dbReference>
<evidence type="ECO:0000313" key="2">
    <source>
        <dbReference type="EMBL" id="PBK94809.1"/>
    </source>
</evidence>
<feature type="compositionally biased region" description="Basic residues" evidence="1">
    <location>
        <begin position="38"/>
        <end position="52"/>
    </location>
</feature>
<proteinExistence type="predicted"/>
<evidence type="ECO:0000256" key="1">
    <source>
        <dbReference type="SAM" id="MobiDB-lite"/>
    </source>
</evidence>